<dbReference type="RefSeq" id="XP_019097448.1">
    <property type="nucleotide sequence ID" value="XM_019241903.1"/>
</dbReference>
<reference evidence="1" key="1">
    <citation type="journal article" date="2014" name="Nat. Commun.">
        <title>The emerging biofuel crop Camelina sativa retains a highly undifferentiated hexaploid genome structure.</title>
        <authorList>
            <person name="Kagale S."/>
            <person name="Koh C."/>
            <person name="Nixon J."/>
            <person name="Bollina V."/>
            <person name="Clarke W.E."/>
            <person name="Tuteja R."/>
            <person name="Spillane C."/>
            <person name="Robinson S.J."/>
            <person name="Links M.G."/>
            <person name="Clarke C."/>
            <person name="Higgins E.E."/>
            <person name="Huebert T."/>
            <person name="Sharpe A.G."/>
            <person name="Parkin I.A."/>
        </authorList>
    </citation>
    <scope>NUCLEOTIDE SEQUENCE [LARGE SCALE GENOMIC DNA]</scope>
    <source>
        <strain evidence="1">cv. DH55</strain>
    </source>
</reference>
<gene>
    <name evidence="2" type="primary">LOC109131213</name>
</gene>
<dbReference type="PANTHER" id="PTHR11439">
    <property type="entry name" value="GAG-POL-RELATED RETROTRANSPOSON"/>
    <property type="match status" value="1"/>
</dbReference>
<reference evidence="2" key="2">
    <citation type="submission" date="2025-08" db="UniProtKB">
        <authorList>
            <consortium name="RefSeq"/>
        </authorList>
    </citation>
    <scope>IDENTIFICATION</scope>
    <source>
        <tissue evidence="2">Leaf</tissue>
    </source>
</reference>
<organism evidence="1 2">
    <name type="scientific">Camelina sativa</name>
    <name type="common">False flax</name>
    <name type="synonym">Myagrum sativum</name>
    <dbReference type="NCBI Taxonomy" id="90675"/>
    <lineage>
        <taxon>Eukaryota</taxon>
        <taxon>Viridiplantae</taxon>
        <taxon>Streptophyta</taxon>
        <taxon>Embryophyta</taxon>
        <taxon>Tracheophyta</taxon>
        <taxon>Spermatophyta</taxon>
        <taxon>Magnoliopsida</taxon>
        <taxon>eudicotyledons</taxon>
        <taxon>Gunneridae</taxon>
        <taxon>Pentapetalae</taxon>
        <taxon>rosids</taxon>
        <taxon>malvids</taxon>
        <taxon>Brassicales</taxon>
        <taxon>Brassicaceae</taxon>
        <taxon>Camelineae</taxon>
        <taxon>Camelina</taxon>
    </lineage>
</organism>
<dbReference type="GeneID" id="109131213"/>
<dbReference type="CDD" id="cd09272">
    <property type="entry name" value="RNase_HI_RT_Ty1"/>
    <property type="match status" value="1"/>
</dbReference>
<proteinExistence type="predicted"/>
<accession>A0ABM1REL0</accession>
<keyword evidence="1" id="KW-1185">Reference proteome</keyword>
<evidence type="ECO:0000313" key="2">
    <source>
        <dbReference type="RefSeq" id="XP_019097448.1"/>
    </source>
</evidence>
<protein>
    <submittedName>
        <fullName evidence="2">Uncharacterized protein LOC109131213</fullName>
    </submittedName>
</protein>
<evidence type="ECO:0000313" key="1">
    <source>
        <dbReference type="Proteomes" id="UP000694864"/>
    </source>
</evidence>
<dbReference type="PANTHER" id="PTHR11439:SF463">
    <property type="entry name" value="REVERSE TRANSCRIPTASE TY1_COPIA-TYPE DOMAIN-CONTAINING PROTEIN"/>
    <property type="match status" value="1"/>
</dbReference>
<name>A0ABM1REL0_CAMSA</name>
<sequence length="164" mass="18848">MKKTPNAPVSKLAEPYEDVGRYRRLVGKLIYLSITRPDLCYVVNKVIQHMQAPTNFDWNTVERILYYLKGSPGQGIWMGKNNNTELVGHCDAEYARDTMDRRSTTKYCTFIGSNLVTWKSKKQKVVSCSSAESEYRVMKKLTNELIWLKALLKDLGVESDHHAL</sequence>
<dbReference type="SUPFAM" id="SSF56672">
    <property type="entry name" value="DNA/RNA polymerases"/>
    <property type="match status" value="1"/>
</dbReference>
<dbReference type="InterPro" id="IPR043502">
    <property type="entry name" value="DNA/RNA_pol_sf"/>
</dbReference>
<dbReference type="Proteomes" id="UP000694864">
    <property type="component" value="Chromosome 20"/>
</dbReference>